<dbReference type="Proteomes" id="UP001139971">
    <property type="component" value="Unassembled WGS sequence"/>
</dbReference>
<dbReference type="PANTHER" id="PTHR32305:SF15">
    <property type="entry name" value="PROTEIN RHSA-RELATED"/>
    <property type="match status" value="1"/>
</dbReference>
<proteinExistence type="predicted"/>
<comment type="caution">
    <text evidence="2">The sequence shown here is derived from an EMBL/GenBank/DDBJ whole genome shotgun (WGS) entry which is preliminary data.</text>
</comment>
<name>A0A9X3YRL6_9GAMM</name>
<dbReference type="PANTHER" id="PTHR32305">
    <property type="match status" value="1"/>
</dbReference>
<dbReference type="InterPro" id="IPR022385">
    <property type="entry name" value="Rhs_assc_core"/>
</dbReference>
<organism evidence="2 3">
    <name type="scientific">Tahibacter soli</name>
    <dbReference type="NCBI Taxonomy" id="2983605"/>
    <lineage>
        <taxon>Bacteria</taxon>
        <taxon>Pseudomonadati</taxon>
        <taxon>Pseudomonadota</taxon>
        <taxon>Gammaproteobacteria</taxon>
        <taxon>Lysobacterales</taxon>
        <taxon>Rhodanobacteraceae</taxon>
        <taxon>Tahibacter</taxon>
    </lineage>
</organism>
<dbReference type="EMBL" id="JAOVZO020000023">
    <property type="protein sequence ID" value="MDC8016250.1"/>
    <property type="molecule type" value="Genomic_DNA"/>
</dbReference>
<dbReference type="NCBIfam" id="TIGR03696">
    <property type="entry name" value="Rhs_assc_core"/>
    <property type="match status" value="1"/>
</dbReference>
<sequence>MEKRIEVGRRRATTAPAWGGMLLVLLPWSAGAQTGMGLQAGTNLTLSYQTTDRDRICSIGYAATPNSACNVKYDAVGNIVEMPARNGATRTLSYFPGGRTRQIAQGAAQATYDYDADGHVQRLVLTGPGTTDTRQDKHFGPLIKRREEMIDGVRTTVIVRTIPGPGDLRATRHGGSDGAGWTFAFGEARGNRFFTNQNGAFAQDVDYQPFGEVRTAAGALPGAADYTSEQWNGGDFLAAFGISQLGARLYDPVIGRFLSRDPLLLASAASKSNPYAFAENDPLNKADPTGLVADPDSGLQPLIREMSSVAGANTSLSSISSGRSAPAAGGPAPGGHESVHGGTGTSPPPEPSGTGNTMGGGMRTPQASPTGGGGDPPDNRAPNLGNGGNLFAAPGGGGNGQGSPASAPKPAIEPLGPQDRLPIVGMSSDEMHLKIAEALMKLLQENVEDLGAEPFSTAARADRIGAERRDLYERIFDLRQQSRDLRKKLGLPPPDVRISRPGARNTDGGGFPVTPGELGCLALGGNCVPRSVQDVLRQ</sequence>
<keyword evidence="3" id="KW-1185">Reference proteome</keyword>
<feature type="compositionally biased region" description="Low complexity" evidence="1">
    <location>
        <begin position="317"/>
        <end position="330"/>
    </location>
</feature>
<feature type="region of interest" description="Disordered" evidence="1">
    <location>
        <begin position="314"/>
        <end position="423"/>
    </location>
</feature>
<feature type="region of interest" description="Disordered" evidence="1">
    <location>
        <begin position="487"/>
        <end position="511"/>
    </location>
</feature>
<dbReference type="AlphaFoldDB" id="A0A9X3YRL6"/>
<reference evidence="2" key="1">
    <citation type="submission" date="2023-02" db="EMBL/GenBank/DDBJ databases">
        <title>Tahibacter soli sp. nov. isolated from soil.</title>
        <authorList>
            <person name="Baek J.H."/>
            <person name="Lee J.K."/>
            <person name="Choi D.G."/>
            <person name="Jeon C.O."/>
        </authorList>
    </citation>
    <scope>NUCLEOTIDE SEQUENCE</scope>
    <source>
        <strain evidence="2">BL</strain>
    </source>
</reference>
<dbReference type="Gene3D" id="2.180.10.10">
    <property type="entry name" value="RHS repeat-associated core"/>
    <property type="match status" value="1"/>
</dbReference>
<feature type="region of interest" description="Disordered" evidence="1">
    <location>
        <begin position="279"/>
        <end position="298"/>
    </location>
</feature>
<dbReference type="InterPro" id="IPR050708">
    <property type="entry name" value="T6SS_VgrG/RHS"/>
</dbReference>
<evidence type="ECO:0000256" key="1">
    <source>
        <dbReference type="SAM" id="MobiDB-lite"/>
    </source>
</evidence>
<dbReference type="RefSeq" id="WP_263542471.1">
    <property type="nucleotide sequence ID" value="NZ_JAOVZO020000023.1"/>
</dbReference>
<feature type="compositionally biased region" description="Low complexity" evidence="1">
    <location>
        <begin position="381"/>
        <end position="393"/>
    </location>
</feature>
<protein>
    <submittedName>
        <fullName evidence="2">RHS repeat-associated core domain-containing protein</fullName>
    </submittedName>
</protein>
<evidence type="ECO:0000313" key="2">
    <source>
        <dbReference type="EMBL" id="MDC8016250.1"/>
    </source>
</evidence>
<accession>A0A9X3YRL6</accession>
<evidence type="ECO:0000313" key="3">
    <source>
        <dbReference type="Proteomes" id="UP001139971"/>
    </source>
</evidence>
<gene>
    <name evidence="2" type="ORF">OD750_027295</name>
</gene>